<sequence length="491" mass="55323">MRSLDSSPVWPLLMAVVAASIVITISPAQAVRNAESVLRRETLDSTTWKAEQEADKVVALPGQPPVDFDMYAGYVTVDKEAGRAHYYYFVEAAEEPEKKPLVFWFNGGPGCSSIAWGFGEELGPFFINPGGKDLRLNPNAGNRVANVLFVESPAGVGFSYSNTSNDLVEVGDNRTAHDNYAFVVNWFERFPQYKGRPFYLSGESYAGFYVPQLGKLIYENNKKLPVNETINFKGFMVGNPIIERYFEYWGQLDYFYHHAMISDELYKQIKIVCNFTRENQTLSIPCQYLLYLNTSQEYGIIDHYSIFTPTCSNLTAYGGHQKQFSQVLGRPLLLQGHDPCTYNYAAIYFNRPDVQKAMHANTTGIPYPWTGCNLQVNMDWKDKAVSAIPIYQELLAAGLRLWVFSGDVDGVLPITGTRYALESMNLPTAVPWYPWYNKQQVGGRAIVYQGNLTFVSVRGAGHEVPLLKPEEFLLIFGSFLNGSLLPRIPYT</sequence>
<dbReference type="FunFam" id="3.40.50.11320:FF:000002">
    <property type="entry name" value="Carboxypeptidase"/>
    <property type="match status" value="1"/>
</dbReference>
<evidence type="ECO:0000256" key="4">
    <source>
        <dbReference type="ARBA" id="ARBA00023180"/>
    </source>
</evidence>
<dbReference type="FunFam" id="3.40.50.1820:FF:000211">
    <property type="entry name" value="Carboxypeptidase"/>
    <property type="match status" value="1"/>
</dbReference>
<dbReference type="Proteomes" id="UP000822688">
    <property type="component" value="Chromosome 11"/>
</dbReference>
<dbReference type="Gene3D" id="3.40.50.1820">
    <property type="entry name" value="alpha/beta hydrolase"/>
    <property type="match status" value="1"/>
</dbReference>
<dbReference type="PROSITE" id="PS00131">
    <property type="entry name" value="CARBOXYPEPT_SER_SER"/>
    <property type="match status" value="1"/>
</dbReference>
<comment type="similarity">
    <text evidence="1 5">Belongs to the peptidase S10 family.</text>
</comment>
<reference evidence="6 7" key="1">
    <citation type="submission" date="2020-06" db="EMBL/GenBank/DDBJ databases">
        <title>WGS assembly of Ceratodon purpureus strain R40.</title>
        <authorList>
            <person name="Carey S.B."/>
            <person name="Jenkins J."/>
            <person name="Shu S."/>
            <person name="Lovell J.T."/>
            <person name="Sreedasyam A."/>
            <person name="Maumus F."/>
            <person name="Tiley G.P."/>
            <person name="Fernandez-Pozo N."/>
            <person name="Barry K."/>
            <person name="Chen C."/>
            <person name="Wang M."/>
            <person name="Lipzen A."/>
            <person name="Daum C."/>
            <person name="Saski C.A."/>
            <person name="Payton A.C."/>
            <person name="Mcbreen J.C."/>
            <person name="Conrad R.E."/>
            <person name="Kollar L.M."/>
            <person name="Olsson S."/>
            <person name="Huttunen S."/>
            <person name="Landis J.B."/>
            <person name="Wickett N.J."/>
            <person name="Johnson M.G."/>
            <person name="Rensing S.A."/>
            <person name="Grimwood J."/>
            <person name="Schmutz J."/>
            <person name="Mcdaniel S.F."/>
        </authorList>
    </citation>
    <scope>NUCLEOTIDE SEQUENCE [LARGE SCALE GENOMIC DNA]</scope>
    <source>
        <strain evidence="6 7">R40</strain>
    </source>
</reference>
<evidence type="ECO:0000256" key="2">
    <source>
        <dbReference type="ARBA" id="ARBA00022729"/>
    </source>
</evidence>
<evidence type="ECO:0000313" key="7">
    <source>
        <dbReference type="Proteomes" id="UP000822688"/>
    </source>
</evidence>
<dbReference type="PANTHER" id="PTHR11802">
    <property type="entry name" value="SERINE PROTEASE FAMILY S10 SERINE CARBOXYPEPTIDASE"/>
    <property type="match status" value="1"/>
</dbReference>
<dbReference type="EMBL" id="CM026432">
    <property type="protein sequence ID" value="KAG0556365.1"/>
    <property type="molecule type" value="Genomic_DNA"/>
</dbReference>
<accession>A0A8T0GCA6</accession>
<evidence type="ECO:0000313" key="6">
    <source>
        <dbReference type="EMBL" id="KAG0556365.1"/>
    </source>
</evidence>
<dbReference type="SUPFAM" id="SSF53474">
    <property type="entry name" value="alpha/beta-Hydrolases"/>
    <property type="match status" value="1"/>
</dbReference>
<keyword evidence="5" id="KW-0378">Hydrolase</keyword>
<name>A0A8T0GCA6_CERPU</name>
<keyword evidence="5" id="KW-0121">Carboxypeptidase</keyword>
<feature type="chain" id="PRO_5035964193" description="Carboxypeptidase" evidence="5">
    <location>
        <begin position="31"/>
        <end position="491"/>
    </location>
</feature>
<dbReference type="Gene3D" id="6.10.250.940">
    <property type="match status" value="1"/>
</dbReference>
<evidence type="ECO:0000256" key="1">
    <source>
        <dbReference type="ARBA" id="ARBA00009431"/>
    </source>
</evidence>
<keyword evidence="7" id="KW-1185">Reference proteome</keyword>
<keyword evidence="4" id="KW-0325">Glycoprotein</keyword>
<dbReference type="PROSITE" id="PS00560">
    <property type="entry name" value="CARBOXYPEPT_SER_HIS"/>
    <property type="match status" value="1"/>
</dbReference>
<dbReference type="GO" id="GO:0004185">
    <property type="term" value="F:serine-type carboxypeptidase activity"/>
    <property type="evidence" value="ECO:0007669"/>
    <property type="project" value="UniProtKB-UniRule"/>
</dbReference>
<feature type="signal peptide" evidence="5">
    <location>
        <begin position="1"/>
        <end position="30"/>
    </location>
</feature>
<dbReference type="InterPro" id="IPR033124">
    <property type="entry name" value="Ser_caboxypep_his_AS"/>
</dbReference>
<comment type="caution">
    <text evidence="6">The sequence shown here is derived from an EMBL/GenBank/DDBJ whole genome shotgun (WGS) entry which is preliminary data.</text>
</comment>
<protein>
    <recommendedName>
        <fullName evidence="5">Carboxypeptidase</fullName>
        <ecNumber evidence="5">3.4.16.-</ecNumber>
    </recommendedName>
</protein>
<dbReference type="Gene3D" id="3.40.50.11320">
    <property type="match status" value="1"/>
</dbReference>
<dbReference type="GO" id="GO:0006508">
    <property type="term" value="P:proteolysis"/>
    <property type="evidence" value="ECO:0007669"/>
    <property type="project" value="UniProtKB-KW"/>
</dbReference>
<dbReference type="InterPro" id="IPR001563">
    <property type="entry name" value="Peptidase_S10"/>
</dbReference>
<dbReference type="AlphaFoldDB" id="A0A8T0GCA6"/>
<gene>
    <name evidence="6" type="ORF">KC19_11G048000</name>
</gene>
<dbReference type="Pfam" id="PF00450">
    <property type="entry name" value="Peptidase_S10"/>
    <property type="match status" value="1"/>
</dbReference>
<dbReference type="PANTHER" id="PTHR11802:SF25">
    <property type="entry name" value="SERINE CARBOXYPEPTIDASE 24"/>
    <property type="match status" value="1"/>
</dbReference>
<evidence type="ECO:0000256" key="3">
    <source>
        <dbReference type="ARBA" id="ARBA00023157"/>
    </source>
</evidence>
<keyword evidence="5" id="KW-0645">Protease</keyword>
<dbReference type="InterPro" id="IPR018202">
    <property type="entry name" value="Ser_caboxypep_ser_AS"/>
</dbReference>
<organism evidence="6 7">
    <name type="scientific">Ceratodon purpureus</name>
    <name type="common">Fire moss</name>
    <name type="synonym">Dicranum purpureum</name>
    <dbReference type="NCBI Taxonomy" id="3225"/>
    <lineage>
        <taxon>Eukaryota</taxon>
        <taxon>Viridiplantae</taxon>
        <taxon>Streptophyta</taxon>
        <taxon>Embryophyta</taxon>
        <taxon>Bryophyta</taxon>
        <taxon>Bryophytina</taxon>
        <taxon>Bryopsida</taxon>
        <taxon>Dicranidae</taxon>
        <taxon>Pseudoditrichales</taxon>
        <taxon>Ditrichaceae</taxon>
        <taxon>Ceratodon</taxon>
    </lineage>
</organism>
<proteinExistence type="inferred from homology"/>
<dbReference type="InterPro" id="IPR029058">
    <property type="entry name" value="AB_hydrolase_fold"/>
</dbReference>
<keyword evidence="2 5" id="KW-0732">Signal</keyword>
<evidence type="ECO:0000256" key="5">
    <source>
        <dbReference type="RuleBase" id="RU361156"/>
    </source>
</evidence>
<dbReference type="EC" id="3.4.16.-" evidence="5"/>
<keyword evidence="3" id="KW-1015">Disulfide bond</keyword>
<dbReference type="PRINTS" id="PR00724">
    <property type="entry name" value="CRBOXYPTASEC"/>
</dbReference>
<dbReference type="GO" id="GO:0005773">
    <property type="term" value="C:vacuole"/>
    <property type="evidence" value="ECO:0007669"/>
    <property type="project" value="TreeGrafter"/>
</dbReference>